<proteinExistence type="predicted"/>
<organism evidence="1 2">
    <name type="scientific">Salmonella choleraesuis (strain SC-B67)</name>
    <dbReference type="NCBI Taxonomy" id="321314"/>
    <lineage>
        <taxon>Bacteria</taxon>
        <taxon>Pseudomonadati</taxon>
        <taxon>Pseudomonadota</taxon>
        <taxon>Gammaproteobacteria</taxon>
        <taxon>Enterobacterales</taxon>
        <taxon>Enterobacteriaceae</taxon>
        <taxon>Salmonella</taxon>
    </lineage>
</organism>
<dbReference type="HOGENOM" id="CLU_3398318_0_0_6"/>
<sequence>MEALTGLYLLFLLSLKSDFPLLFQVVLVCSA</sequence>
<gene>
    <name evidence="1" type="ordered locus">SCH_098</name>
</gene>
<dbReference type="Proteomes" id="UP000000538">
    <property type="component" value="Plasmid pSC138"/>
</dbReference>
<evidence type="ECO:0000313" key="1">
    <source>
        <dbReference type="EMBL" id="AAS76380.1"/>
    </source>
</evidence>
<dbReference type="AlphaFoldDB" id="Q5J3Y5"/>
<name>Q5J3Y5_SALCH</name>
<geneLocation type="plasmid" evidence="1 2">
    <name>pSC138</name>
</geneLocation>
<evidence type="ECO:0000313" key="2">
    <source>
        <dbReference type="Proteomes" id="UP000000538"/>
    </source>
</evidence>
<keyword evidence="1" id="KW-0614">Plasmid</keyword>
<reference evidence="1 2" key="1">
    <citation type="journal article" date="2005" name="Nucleic Acids Res.">
        <title>The genome sequence of Salmonella enterica serovar Choleraesuis, a highly invasive and resistant zoonotic pathogen.</title>
        <authorList>
            <person name="Chiu C.H."/>
            <person name="Tang P."/>
            <person name="Chu C."/>
            <person name="Hu S."/>
            <person name="Bao Q."/>
            <person name="Yu J."/>
            <person name="Chou Y.Y."/>
            <person name="Wang H.S."/>
            <person name="Lee Y.S."/>
        </authorList>
    </citation>
    <scope>NUCLEOTIDE SEQUENCE [LARGE SCALE GENOMIC DNA]</scope>
    <source>
        <strain evidence="2">SC-B67</strain>
        <plasmid evidence="2">Plasmid pSC138</plasmid>
    </source>
</reference>
<dbReference type="EMBL" id="AY509004">
    <property type="protein sequence ID" value="AAS76380.1"/>
    <property type="molecule type" value="Genomic_DNA"/>
</dbReference>
<accession>Q5J3Y5</accession>
<protein>
    <submittedName>
        <fullName evidence="1">Uncharacterized protein</fullName>
    </submittedName>
</protein>
<dbReference type="KEGG" id="sec:SCH_098"/>